<dbReference type="InterPro" id="IPR018540">
    <property type="entry name" value="Spo0E-like"/>
</dbReference>
<dbReference type="InterPro" id="IPR037208">
    <property type="entry name" value="Spo0E-like_sf"/>
</dbReference>
<name>A0ABV6KMT3_9BACI</name>
<dbReference type="EMBL" id="JBHLUU010000016">
    <property type="protein sequence ID" value="MFC0474626.1"/>
    <property type="molecule type" value="Genomic_DNA"/>
</dbReference>
<evidence type="ECO:0000313" key="2">
    <source>
        <dbReference type="Proteomes" id="UP001589738"/>
    </source>
</evidence>
<dbReference type="Pfam" id="PF09388">
    <property type="entry name" value="SpoOE-like"/>
    <property type="match status" value="1"/>
</dbReference>
<dbReference type="RefSeq" id="WP_119707638.1">
    <property type="nucleotide sequence ID" value="NZ_JBHLUU010000016.1"/>
</dbReference>
<accession>A0ABV6KMT3</accession>
<proteinExistence type="predicted"/>
<dbReference type="Proteomes" id="UP001589738">
    <property type="component" value="Unassembled WGS sequence"/>
</dbReference>
<evidence type="ECO:0000313" key="1">
    <source>
        <dbReference type="EMBL" id="MFC0474626.1"/>
    </source>
</evidence>
<sequence length="56" mass="6517">MSKQEFLALIEKKRAELIEIAMISGLNSSTALHYSQELDNLLNEYNRIFLKKVPTY</sequence>
<comment type="caution">
    <text evidence="1">The sequence shown here is derived from an EMBL/GenBank/DDBJ whole genome shotgun (WGS) entry which is preliminary data.</text>
</comment>
<protein>
    <submittedName>
        <fullName evidence="1">Spo0E family sporulation regulatory protein-aspartic acid phosphatase</fullName>
    </submittedName>
</protein>
<reference evidence="1 2" key="1">
    <citation type="submission" date="2024-09" db="EMBL/GenBank/DDBJ databases">
        <authorList>
            <person name="Sun Q."/>
            <person name="Mori K."/>
        </authorList>
    </citation>
    <scope>NUCLEOTIDE SEQUENCE [LARGE SCALE GENOMIC DNA]</scope>
    <source>
        <strain evidence="1 2">CGMCC 1.9126</strain>
    </source>
</reference>
<keyword evidence="2" id="KW-1185">Reference proteome</keyword>
<dbReference type="InterPro" id="IPR036638">
    <property type="entry name" value="HLH_DNA-bd_sf"/>
</dbReference>
<gene>
    <name evidence="1" type="ORF">ACFFHF_04870</name>
</gene>
<dbReference type="Gene3D" id="4.10.280.10">
    <property type="entry name" value="Helix-loop-helix DNA-binding domain"/>
    <property type="match status" value="1"/>
</dbReference>
<dbReference type="SUPFAM" id="SSF140500">
    <property type="entry name" value="BAS1536-like"/>
    <property type="match status" value="1"/>
</dbReference>
<organism evidence="1 2">
    <name type="scientific">Robertmurraya beringensis</name>
    <dbReference type="NCBI Taxonomy" id="641660"/>
    <lineage>
        <taxon>Bacteria</taxon>
        <taxon>Bacillati</taxon>
        <taxon>Bacillota</taxon>
        <taxon>Bacilli</taxon>
        <taxon>Bacillales</taxon>
        <taxon>Bacillaceae</taxon>
        <taxon>Robertmurraya</taxon>
    </lineage>
</organism>